<dbReference type="SUPFAM" id="SSF53383">
    <property type="entry name" value="PLP-dependent transferases"/>
    <property type="match status" value="1"/>
</dbReference>
<evidence type="ECO:0000256" key="4">
    <source>
        <dbReference type="ARBA" id="ARBA00023002"/>
    </source>
</evidence>
<comment type="subunit">
    <text evidence="6">The glycine cleavage system is composed of four proteins: P, T, L and H. In this organism, the P 'protein' is a heterodimer of two subunits.</text>
</comment>
<feature type="domain" description="Glycine cleavage system P-protein N-terminal" evidence="7">
    <location>
        <begin position="38"/>
        <end position="315"/>
    </location>
</feature>
<dbReference type="InterPro" id="IPR015422">
    <property type="entry name" value="PyrdxlP-dep_Trfase_small"/>
</dbReference>
<reference evidence="10" key="1">
    <citation type="journal article" date="2019" name="Int. J. Syst. Evol. Microbiol.">
        <title>The Global Catalogue of Microorganisms (GCM) 10K type strain sequencing project: providing services to taxonomists for standard genome sequencing and annotation.</title>
        <authorList>
            <consortium name="The Broad Institute Genomics Platform"/>
            <consortium name="The Broad Institute Genome Sequencing Center for Infectious Disease"/>
            <person name="Wu L."/>
            <person name="Ma J."/>
        </authorList>
    </citation>
    <scope>NUCLEOTIDE SEQUENCE [LARGE SCALE GENOMIC DNA]</scope>
    <source>
        <strain evidence="10">CGMCC 1.15044</strain>
    </source>
</reference>
<evidence type="ECO:0000256" key="6">
    <source>
        <dbReference type="HAMAP-Rule" id="MF_00713"/>
    </source>
</evidence>
<dbReference type="EC" id="1.4.4.2" evidence="6"/>
<sequence>MSVSTKDLKDKALIFELSTPGRVAYSLPEIDVPVQPVEELIPAQFLRKEEAALPEVYEVDVIRHYTELSRRNFGVDNGFYPLGSCTMKYNPKINEDVARYAGFAKIHPYQPEESVQGALELMHTLQNDLAGLTGMDAVTLQPAAGAHGEWTGLMMIRAYHEERGEHNRVKVIVPDSSHGTNPASASVAGFQTVTIPSKANGLVDLDALRGAVGEDTAALMLTNPNTLGLFEEQIVEIAEIVHEAGGLVYYDGANSNAIMGITRPGDMGFDVVHLNLHKTMSTPHGGGGPGAGPVGVKNILLPYLPGPIVVKSEDGSFSFSEKQDRSIGRVKAYYGNFGILVRAYAYIRTYGPEGLRTVSEHAVLNANYMRARLAPYFEMPYDRICKHEFVMSGSGLKPYGIHTLDVAKRLLDFGYHPPTIYFPLNVEECIMIEPTETESKETLDDFINTMIQIAQEAKENPELLLNAPYTTPVTRLDETGAARKPVLNCACS</sequence>
<organism evidence="9 10">
    <name type="scientific">Paenibacillus physcomitrellae</name>
    <dbReference type="NCBI Taxonomy" id="1619311"/>
    <lineage>
        <taxon>Bacteria</taxon>
        <taxon>Bacillati</taxon>
        <taxon>Bacillota</taxon>
        <taxon>Bacilli</taxon>
        <taxon>Bacillales</taxon>
        <taxon>Paenibacillaceae</taxon>
        <taxon>Paenibacillus</taxon>
    </lineage>
</organism>
<dbReference type="InterPro" id="IPR020581">
    <property type="entry name" value="GDC_P"/>
</dbReference>
<dbReference type="EMBL" id="BMHF01000001">
    <property type="protein sequence ID" value="GGA23553.1"/>
    <property type="molecule type" value="Genomic_DNA"/>
</dbReference>
<dbReference type="InterPro" id="IPR049316">
    <property type="entry name" value="GDC-P_C"/>
</dbReference>
<dbReference type="RefSeq" id="WP_174704666.1">
    <property type="nucleotide sequence ID" value="NZ_BMHF01000001.1"/>
</dbReference>
<evidence type="ECO:0000313" key="9">
    <source>
        <dbReference type="EMBL" id="GGA23553.1"/>
    </source>
</evidence>
<dbReference type="Pfam" id="PF02347">
    <property type="entry name" value="GDC-P"/>
    <property type="match status" value="1"/>
</dbReference>
<dbReference type="HAMAP" id="MF_00713">
    <property type="entry name" value="GcvPB"/>
    <property type="match status" value="1"/>
</dbReference>
<evidence type="ECO:0000313" key="10">
    <source>
        <dbReference type="Proteomes" id="UP000609323"/>
    </source>
</evidence>
<dbReference type="PANTHER" id="PTHR11773:SF1">
    <property type="entry name" value="GLYCINE DEHYDROGENASE (DECARBOXYLATING), MITOCHONDRIAL"/>
    <property type="match status" value="1"/>
</dbReference>
<evidence type="ECO:0000256" key="2">
    <source>
        <dbReference type="ARBA" id="ARBA00003788"/>
    </source>
</evidence>
<dbReference type="Gene3D" id="3.40.640.10">
    <property type="entry name" value="Type I PLP-dependent aspartate aminotransferase-like (Major domain)"/>
    <property type="match status" value="1"/>
</dbReference>
<dbReference type="Proteomes" id="UP000609323">
    <property type="component" value="Unassembled WGS sequence"/>
</dbReference>
<feature type="domain" description="Glycine dehydrogenase C-terminal" evidence="8">
    <location>
        <begin position="359"/>
        <end position="459"/>
    </location>
</feature>
<dbReference type="InterPro" id="IPR049315">
    <property type="entry name" value="GDC-P_N"/>
</dbReference>
<evidence type="ECO:0000259" key="7">
    <source>
        <dbReference type="Pfam" id="PF02347"/>
    </source>
</evidence>
<evidence type="ECO:0000256" key="5">
    <source>
        <dbReference type="ARBA" id="ARBA00049026"/>
    </source>
</evidence>
<dbReference type="CDD" id="cd00613">
    <property type="entry name" value="GDC-P"/>
    <property type="match status" value="1"/>
</dbReference>
<keyword evidence="10" id="KW-1185">Reference proteome</keyword>
<dbReference type="Gene3D" id="3.90.1150.10">
    <property type="entry name" value="Aspartate Aminotransferase, domain 1"/>
    <property type="match status" value="1"/>
</dbReference>
<dbReference type="Pfam" id="PF21478">
    <property type="entry name" value="GcvP2_C"/>
    <property type="match status" value="1"/>
</dbReference>
<dbReference type="InterPro" id="IPR015424">
    <property type="entry name" value="PyrdxlP-dep_Trfase"/>
</dbReference>
<comment type="caution">
    <text evidence="9">The sequence shown here is derived from an EMBL/GenBank/DDBJ whole genome shotgun (WGS) entry which is preliminary data.</text>
</comment>
<comment type="cofactor">
    <cofactor evidence="1 6">
        <name>pyridoxal 5'-phosphate</name>
        <dbReference type="ChEBI" id="CHEBI:597326"/>
    </cofactor>
</comment>
<gene>
    <name evidence="6 9" type="primary">gcvPB</name>
    <name evidence="9" type="ORF">GCM10010917_05360</name>
</gene>
<protein>
    <recommendedName>
        <fullName evidence="6">Probable glycine dehydrogenase (decarboxylating) subunit 2</fullName>
        <ecNumber evidence="6">1.4.4.2</ecNumber>
    </recommendedName>
    <alternativeName>
        <fullName evidence="6">Glycine cleavage system P-protein subunit 2</fullName>
    </alternativeName>
    <alternativeName>
        <fullName evidence="6">Glycine decarboxylase subunit 2</fullName>
    </alternativeName>
    <alternativeName>
        <fullName evidence="6">Glycine dehydrogenase (aminomethyl-transferring) subunit 2</fullName>
    </alternativeName>
</protein>
<keyword evidence="4 6" id="KW-0560">Oxidoreductase</keyword>
<proteinExistence type="inferred from homology"/>
<comment type="function">
    <text evidence="2 6">The glycine cleavage system catalyzes the degradation of glycine. The P protein binds the alpha-amino group of glycine through its pyridoxal phosphate cofactor; CO(2) is released and the remaining methylamine moiety is then transferred to the lipoamide cofactor of the H protein.</text>
</comment>
<evidence type="ECO:0000259" key="8">
    <source>
        <dbReference type="Pfam" id="PF21478"/>
    </source>
</evidence>
<comment type="similarity">
    <text evidence="6">Belongs to the GcvP family. C-terminal subunit subfamily.</text>
</comment>
<dbReference type="InterPro" id="IPR023012">
    <property type="entry name" value="GcvPB"/>
</dbReference>
<dbReference type="Gene3D" id="6.20.440.10">
    <property type="match status" value="1"/>
</dbReference>
<accession>A0ABQ1FNX7</accession>
<evidence type="ECO:0000256" key="3">
    <source>
        <dbReference type="ARBA" id="ARBA00022898"/>
    </source>
</evidence>
<dbReference type="PANTHER" id="PTHR11773">
    <property type="entry name" value="GLYCINE DEHYDROGENASE, DECARBOXYLATING"/>
    <property type="match status" value="1"/>
</dbReference>
<dbReference type="InterPro" id="IPR015421">
    <property type="entry name" value="PyrdxlP-dep_Trfase_major"/>
</dbReference>
<comment type="catalytic activity">
    <reaction evidence="5 6">
        <text>N(6)-[(R)-lipoyl]-L-lysyl-[glycine-cleavage complex H protein] + glycine + H(+) = N(6)-[(R)-S(8)-aminomethyldihydrolipoyl]-L-lysyl-[glycine-cleavage complex H protein] + CO2</text>
        <dbReference type="Rhea" id="RHEA:24304"/>
        <dbReference type="Rhea" id="RHEA-COMP:10494"/>
        <dbReference type="Rhea" id="RHEA-COMP:10495"/>
        <dbReference type="ChEBI" id="CHEBI:15378"/>
        <dbReference type="ChEBI" id="CHEBI:16526"/>
        <dbReference type="ChEBI" id="CHEBI:57305"/>
        <dbReference type="ChEBI" id="CHEBI:83099"/>
        <dbReference type="ChEBI" id="CHEBI:83143"/>
        <dbReference type="EC" id="1.4.4.2"/>
    </reaction>
</comment>
<name>A0ABQ1FNX7_9BACL</name>
<keyword evidence="3 6" id="KW-0663">Pyridoxal phosphate</keyword>
<dbReference type="NCBIfam" id="NF003346">
    <property type="entry name" value="PRK04366.1"/>
    <property type="match status" value="1"/>
</dbReference>
<feature type="modified residue" description="N6-(pyridoxal phosphate)lysine" evidence="6">
    <location>
        <position position="278"/>
    </location>
</feature>
<evidence type="ECO:0000256" key="1">
    <source>
        <dbReference type="ARBA" id="ARBA00001933"/>
    </source>
</evidence>